<sequence>MQRMEFDDDLTACAQIVERGDPDRFAATMAAPVEARAVLFPIYAFNIEVARAPWLTQESMIAEMRLQWWRDALEEIRTGGTVRRHEVVTPLSRVLDAESAEALDRLVGARRWDVYRDAFEDAEHFDRYIDETSGHLMLACGRALGGMPEDVAMNAGYAAGLVQFLRAVPELEAQGRIPLVDGRAEAVTALARSGLERLAKARAQLDAVPKAARPALLAAWQAGPLLELAAKEPARVAEGQLQISEFRRRARLMRAALTGRI</sequence>
<organism evidence="1 2">
    <name type="scientific">Salipiger profundus</name>
    <dbReference type="NCBI Taxonomy" id="1229727"/>
    <lineage>
        <taxon>Bacteria</taxon>
        <taxon>Pseudomonadati</taxon>
        <taxon>Pseudomonadota</taxon>
        <taxon>Alphaproteobacteria</taxon>
        <taxon>Rhodobacterales</taxon>
        <taxon>Roseobacteraceae</taxon>
        <taxon>Salipiger</taxon>
    </lineage>
</organism>
<dbReference type="Proteomes" id="UP000186559">
    <property type="component" value="Chromosome"/>
</dbReference>
<accession>A0A1U7D7Z7</accession>
<keyword evidence="2" id="KW-1185">Reference proteome</keyword>
<protein>
    <submittedName>
        <fullName evidence="1">Phytoene/squalene synthetase</fullName>
    </submittedName>
</protein>
<dbReference type="Pfam" id="PF00494">
    <property type="entry name" value="SQS_PSY"/>
    <property type="match status" value="1"/>
</dbReference>
<dbReference type="STRING" id="1229727.Ga0080559_TMP3498"/>
<evidence type="ECO:0000313" key="2">
    <source>
        <dbReference type="Proteomes" id="UP000186559"/>
    </source>
</evidence>
<dbReference type="EMBL" id="CP014796">
    <property type="protein sequence ID" value="APX24294.1"/>
    <property type="molecule type" value="Genomic_DNA"/>
</dbReference>
<name>A0A1U7D7Z7_9RHOB</name>
<proteinExistence type="predicted"/>
<gene>
    <name evidence="1" type="ORF">Ga0080559_TMP3498</name>
</gene>
<dbReference type="KEGG" id="tpro:Ga0080559_TMP3498"/>
<reference evidence="1 2" key="1">
    <citation type="submission" date="2016-03" db="EMBL/GenBank/DDBJ databases">
        <title>Deep-sea bacteria in the southern Pacific.</title>
        <authorList>
            <person name="Tang K."/>
        </authorList>
    </citation>
    <scope>NUCLEOTIDE SEQUENCE [LARGE SCALE GENOMIC DNA]</scope>
    <source>
        <strain evidence="1 2">JLT2016</strain>
    </source>
</reference>
<dbReference type="SUPFAM" id="SSF48576">
    <property type="entry name" value="Terpenoid synthases"/>
    <property type="match status" value="1"/>
</dbReference>
<dbReference type="InterPro" id="IPR008949">
    <property type="entry name" value="Isoprenoid_synthase_dom_sf"/>
</dbReference>
<dbReference type="InterPro" id="IPR002060">
    <property type="entry name" value="Squ/phyt_synthse"/>
</dbReference>
<dbReference type="AlphaFoldDB" id="A0A1U7D7Z7"/>
<dbReference type="Gene3D" id="1.10.600.10">
    <property type="entry name" value="Farnesyl Diphosphate Synthase"/>
    <property type="match status" value="1"/>
</dbReference>
<evidence type="ECO:0000313" key="1">
    <source>
        <dbReference type="EMBL" id="APX24294.1"/>
    </source>
</evidence>